<keyword evidence="6" id="KW-1185">Reference proteome</keyword>
<feature type="transmembrane region" description="Helical" evidence="2">
    <location>
        <begin position="54"/>
        <end position="76"/>
    </location>
</feature>
<dbReference type="InterPro" id="IPR050879">
    <property type="entry name" value="Acyltransferase_3"/>
</dbReference>
<dbReference type="InterPro" id="IPR002656">
    <property type="entry name" value="Acyl_transf_3_dom"/>
</dbReference>
<feature type="transmembrane region" description="Helical" evidence="2">
    <location>
        <begin position="169"/>
        <end position="186"/>
    </location>
</feature>
<feature type="transmembrane region" description="Helical" evidence="2">
    <location>
        <begin position="256"/>
        <end position="274"/>
    </location>
</feature>
<dbReference type="GO" id="GO:0009103">
    <property type="term" value="P:lipopolysaccharide biosynthetic process"/>
    <property type="evidence" value="ECO:0007669"/>
    <property type="project" value="TreeGrafter"/>
</dbReference>
<reference evidence="5 6" key="1">
    <citation type="submission" date="2014-05" db="EMBL/GenBank/DDBJ databases">
        <title>Cellulosimicrobium funkei U11 genome.</title>
        <authorList>
            <person name="Hu C."/>
            <person name="Gong Y."/>
            <person name="Wan W."/>
            <person name="Jiang M."/>
        </authorList>
    </citation>
    <scope>NUCLEOTIDE SEQUENCE [LARGE SCALE GENOMIC DNA]</scope>
    <source>
        <strain evidence="5 6">U11</strain>
    </source>
</reference>
<feature type="transmembrane region" description="Helical" evidence="2">
    <location>
        <begin position="225"/>
        <end position="244"/>
    </location>
</feature>
<protein>
    <recommendedName>
        <fullName evidence="7">Acyltransferase</fullName>
    </recommendedName>
</protein>
<evidence type="ECO:0000259" key="4">
    <source>
        <dbReference type="Pfam" id="PF19040"/>
    </source>
</evidence>
<evidence type="ECO:0000313" key="5">
    <source>
        <dbReference type="EMBL" id="KLN35507.1"/>
    </source>
</evidence>
<keyword evidence="2" id="KW-0812">Transmembrane</keyword>
<dbReference type="Pfam" id="PF19040">
    <property type="entry name" value="SGNH"/>
    <property type="match status" value="1"/>
</dbReference>
<comment type="caution">
    <text evidence="5">The sequence shown here is derived from an EMBL/GenBank/DDBJ whole genome shotgun (WGS) entry which is preliminary data.</text>
</comment>
<feature type="transmembrane region" description="Helical" evidence="2">
    <location>
        <begin position="280"/>
        <end position="298"/>
    </location>
</feature>
<feature type="transmembrane region" description="Helical" evidence="2">
    <location>
        <begin position="198"/>
        <end position="219"/>
    </location>
</feature>
<dbReference type="GO" id="GO:0016020">
    <property type="term" value="C:membrane"/>
    <property type="evidence" value="ECO:0007669"/>
    <property type="project" value="TreeGrafter"/>
</dbReference>
<feature type="transmembrane region" description="Helical" evidence="2">
    <location>
        <begin position="388"/>
        <end position="407"/>
    </location>
</feature>
<dbReference type="InterPro" id="IPR043968">
    <property type="entry name" value="SGNH"/>
</dbReference>
<feature type="domain" description="Acyltransferase 3" evidence="3">
    <location>
        <begin position="32"/>
        <end position="364"/>
    </location>
</feature>
<accession>A0A0H2L5R2</accession>
<evidence type="ECO:0008006" key="7">
    <source>
        <dbReference type="Google" id="ProtNLM"/>
    </source>
</evidence>
<evidence type="ECO:0000259" key="3">
    <source>
        <dbReference type="Pfam" id="PF01757"/>
    </source>
</evidence>
<dbReference type="Pfam" id="PF01757">
    <property type="entry name" value="Acyl_transf_3"/>
    <property type="match status" value="1"/>
</dbReference>
<dbReference type="RefSeq" id="WP_052877508.1">
    <property type="nucleotide sequence ID" value="NZ_JNBQ01000004.1"/>
</dbReference>
<dbReference type="EMBL" id="JNBQ01000004">
    <property type="protein sequence ID" value="KLN35507.1"/>
    <property type="molecule type" value="Genomic_DNA"/>
</dbReference>
<organism evidence="5 6">
    <name type="scientific">Cellulosimicrobium funkei</name>
    <dbReference type="NCBI Taxonomy" id="264251"/>
    <lineage>
        <taxon>Bacteria</taxon>
        <taxon>Bacillati</taxon>
        <taxon>Actinomycetota</taxon>
        <taxon>Actinomycetes</taxon>
        <taxon>Micrococcales</taxon>
        <taxon>Promicromonosporaceae</taxon>
        <taxon>Cellulosimicrobium</taxon>
    </lineage>
</organism>
<keyword evidence="2" id="KW-1133">Transmembrane helix</keyword>
<dbReference type="STRING" id="264251.FB00_06965"/>
<gene>
    <name evidence="5" type="ORF">FB00_06965</name>
</gene>
<sequence>MTSPQTELRTHPPRHAAPRASGGTPAAPRTDVQALRAIAVGAVVLNHLWPSRLAGGYVGVDVFFVISGFLITSHLLKELLSTGRVRLATFYARRVRRLLPAALLVLAVSAVAVWAFLPYTAWSRSAQEIAASAFYVENWALAARSVNYSALNDDATVAQHYWSLSVEEQFYLLWPLLLLGLYLLAVRGARGASRPRRVVATGVLVVGALSLVLSIVMTVRSPSEAYFVTPVRFWEFALGGLLALGATRVRLNGAAANALALAGFATIAATALVYDHATPFPGWLAAVPALGTAAVILAGTERRPLLHDRVTALRPVQVLGDVSYSVYLWHWPLIVVAPFALSRSLTTVDKLGIAVASVALAWVTKVLVEDKGRSWRWASVRPRRSFVLMLAGMAIVGALALGLHAAAGRSAAEAERAAQEAAAADAACHGPAALAPGAPCDDPFGPAVNPVLGEESKYYVVDHAECGEIGTRLEVEGAKTTRECDFSDGDPAAKQVWLVGDSHAQQWQAPLLQIASEQDWDVTMSLLGACPSADVAYVGYRGNPATPEKLRQCAAWREAVQAEVAHERPDMVFTSSFARAEQVDDGSGRSQRDQYVEGFRSYWQPWLEAGTDVYVLGDPPMNGMVRDKDCAILNPESPVECAVDRAVAQPADPILEAASRPADGPGSLVPVDLTDRFCDAERCYAVVGGLPVYADRDHLNKQYALGLEDEIAGVVAREG</sequence>
<dbReference type="Proteomes" id="UP000035265">
    <property type="component" value="Unassembled WGS sequence"/>
</dbReference>
<dbReference type="AlphaFoldDB" id="A0A0H2L5R2"/>
<evidence type="ECO:0000256" key="2">
    <source>
        <dbReference type="SAM" id="Phobius"/>
    </source>
</evidence>
<keyword evidence="2" id="KW-0472">Membrane</keyword>
<feature type="transmembrane region" description="Helical" evidence="2">
    <location>
        <begin position="97"/>
        <end position="117"/>
    </location>
</feature>
<feature type="region of interest" description="Disordered" evidence="1">
    <location>
        <begin position="1"/>
        <end position="27"/>
    </location>
</feature>
<proteinExistence type="predicted"/>
<name>A0A0H2L5R2_9MICO</name>
<dbReference type="PANTHER" id="PTHR23028:SF53">
    <property type="entry name" value="ACYL_TRANSF_3 DOMAIN-CONTAINING PROTEIN"/>
    <property type="match status" value="1"/>
</dbReference>
<dbReference type="GO" id="GO:0016747">
    <property type="term" value="F:acyltransferase activity, transferring groups other than amino-acyl groups"/>
    <property type="evidence" value="ECO:0007669"/>
    <property type="project" value="InterPro"/>
</dbReference>
<evidence type="ECO:0000256" key="1">
    <source>
        <dbReference type="SAM" id="MobiDB-lite"/>
    </source>
</evidence>
<dbReference type="PATRIC" id="fig|264251.5.peg.1419"/>
<evidence type="ECO:0000313" key="6">
    <source>
        <dbReference type="Proteomes" id="UP000035265"/>
    </source>
</evidence>
<dbReference type="PANTHER" id="PTHR23028">
    <property type="entry name" value="ACETYLTRANSFERASE"/>
    <property type="match status" value="1"/>
</dbReference>
<feature type="domain" description="SGNH" evidence="4">
    <location>
        <begin position="480"/>
        <end position="711"/>
    </location>
</feature>